<proteinExistence type="predicted"/>
<comment type="caution">
    <text evidence="2">The sequence shown here is derived from an EMBL/GenBank/DDBJ whole genome shotgun (WGS) entry which is preliminary data.</text>
</comment>
<feature type="compositionally biased region" description="Basic and acidic residues" evidence="1">
    <location>
        <begin position="73"/>
        <end position="82"/>
    </location>
</feature>
<protein>
    <submittedName>
        <fullName evidence="2">Uncharacterized protein</fullName>
    </submittedName>
</protein>
<sequence>MEILGLLDTLESMILDGARIPLTKRIIINEEKILAVIDKMRLVAQGGGGFAKEAIASKGTRVTSTSLGAGEGRGAEVEAGAEGKEMLDVKSQEEAKAVEVLQQAYQMAKEVREGADKYADEVLANLEATSTRILRTIRAGRDRLTKSGEEK</sequence>
<evidence type="ECO:0000313" key="2">
    <source>
        <dbReference type="EMBL" id="KPJ69778.1"/>
    </source>
</evidence>
<dbReference type="Proteomes" id="UP000051861">
    <property type="component" value="Unassembled WGS sequence"/>
</dbReference>
<accession>A0A0S7Y4V3</accession>
<feature type="region of interest" description="Disordered" evidence="1">
    <location>
        <begin position="61"/>
        <end position="82"/>
    </location>
</feature>
<dbReference type="AlphaFoldDB" id="A0A0S7Y4V3"/>
<reference evidence="2 3" key="1">
    <citation type="journal article" date="2015" name="Microbiome">
        <title>Genomic resolution of linkages in carbon, nitrogen, and sulfur cycling among widespread estuary sediment bacteria.</title>
        <authorList>
            <person name="Baker B.J."/>
            <person name="Lazar C.S."/>
            <person name="Teske A.P."/>
            <person name="Dick G.J."/>
        </authorList>
    </citation>
    <scope>NUCLEOTIDE SEQUENCE [LARGE SCALE GENOMIC DNA]</scope>
    <source>
        <strain evidence="2">DG_54_3</strain>
    </source>
</reference>
<name>A0A0S7Y4V3_UNCSA</name>
<evidence type="ECO:0000256" key="1">
    <source>
        <dbReference type="SAM" id="MobiDB-lite"/>
    </source>
</evidence>
<dbReference type="EMBL" id="LIZX01000014">
    <property type="protein sequence ID" value="KPJ69778.1"/>
    <property type="molecule type" value="Genomic_DNA"/>
</dbReference>
<gene>
    <name evidence="2" type="ORF">AMJ44_02390</name>
</gene>
<organism evidence="2 3">
    <name type="scientific">candidate division WOR-1 bacterium DG_54_3</name>
    <dbReference type="NCBI Taxonomy" id="1703775"/>
    <lineage>
        <taxon>Bacteria</taxon>
        <taxon>Bacillati</taxon>
        <taxon>Saganbacteria</taxon>
    </lineage>
</organism>
<evidence type="ECO:0000313" key="3">
    <source>
        <dbReference type="Proteomes" id="UP000051861"/>
    </source>
</evidence>